<dbReference type="EMBL" id="JACHZG010000001">
    <property type="protein sequence ID" value="MBB3325687.1"/>
    <property type="molecule type" value="Genomic_DNA"/>
</dbReference>
<protein>
    <submittedName>
        <fullName evidence="2">Uncharacterized protein</fullName>
    </submittedName>
</protein>
<proteinExistence type="predicted"/>
<dbReference type="RefSeq" id="WP_183336741.1">
    <property type="nucleotide sequence ID" value="NZ_JACHZG010000001.1"/>
</dbReference>
<accession>A0A7W5P5U9</accession>
<sequence>MPRNRPQRLRALPPSVPPSTTRGLPTRTAESLDWLDDPALTSKDVALELDEWRHVVSLPEAVLSAPHNDWAEFVGPSARAALDDAVRALGRREGAPLRAELARLDERFRRKTSNNPFADPALPWWARRWWH</sequence>
<evidence type="ECO:0000313" key="3">
    <source>
        <dbReference type="Proteomes" id="UP000565572"/>
    </source>
</evidence>
<dbReference type="AlphaFoldDB" id="A0A7W5P5U9"/>
<evidence type="ECO:0000256" key="1">
    <source>
        <dbReference type="SAM" id="MobiDB-lite"/>
    </source>
</evidence>
<organism evidence="2 3">
    <name type="scientific">Microlunatus antarcticus</name>
    <dbReference type="NCBI Taxonomy" id="53388"/>
    <lineage>
        <taxon>Bacteria</taxon>
        <taxon>Bacillati</taxon>
        <taxon>Actinomycetota</taxon>
        <taxon>Actinomycetes</taxon>
        <taxon>Propionibacteriales</taxon>
        <taxon>Propionibacteriaceae</taxon>
        <taxon>Microlunatus</taxon>
    </lineage>
</organism>
<name>A0A7W5P5U9_9ACTN</name>
<dbReference type="Proteomes" id="UP000565572">
    <property type="component" value="Unassembled WGS sequence"/>
</dbReference>
<reference evidence="2 3" key="1">
    <citation type="submission" date="2020-08" db="EMBL/GenBank/DDBJ databases">
        <title>Sequencing the genomes of 1000 actinobacteria strains.</title>
        <authorList>
            <person name="Klenk H.-P."/>
        </authorList>
    </citation>
    <scope>NUCLEOTIDE SEQUENCE [LARGE SCALE GENOMIC DNA]</scope>
    <source>
        <strain evidence="2 3">DSM 11053</strain>
    </source>
</reference>
<evidence type="ECO:0000313" key="2">
    <source>
        <dbReference type="EMBL" id="MBB3325687.1"/>
    </source>
</evidence>
<gene>
    <name evidence="2" type="ORF">FHX39_000631</name>
</gene>
<feature type="region of interest" description="Disordered" evidence="1">
    <location>
        <begin position="1"/>
        <end position="28"/>
    </location>
</feature>
<keyword evidence="3" id="KW-1185">Reference proteome</keyword>
<comment type="caution">
    <text evidence="2">The sequence shown here is derived from an EMBL/GenBank/DDBJ whole genome shotgun (WGS) entry which is preliminary data.</text>
</comment>